<name>A0A1E7XYJ7_BIFAD</name>
<protein>
    <submittedName>
        <fullName evidence="1">Uncharacterized protein</fullName>
    </submittedName>
</protein>
<accession>A0A1E7XYJ7</accession>
<proteinExistence type="predicted"/>
<sequence>MSPRVLMLHPDRRLERLCDDVVHLRRAYRRRPDPAVLGPVARKAGIPAGTFIDEMRRLRFDPGPDGWRGLVVEGRDLSFTPFAVTIGAIGPIVIDTGCPIPGGAAWDWGVLDLDTGALPRLSLYPEAGL</sequence>
<comment type="caution">
    <text evidence="1">The sequence shown here is derived from an EMBL/GenBank/DDBJ whole genome shotgun (WGS) entry which is preliminary data.</text>
</comment>
<evidence type="ECO:0000313" key="1">
    <source>
        <dbReference type="EMBL" id="OFA33792.1"/>
    </source>
</evidence>
<evidence type="ECO:0000313" key="2">
    <source>
        <dbReference type="Proteomes" id="UP000175684"/>
    </source>
</evidence>
<gene>
    <name evidence="1" type="ORF">BBK15_09110</name>
</gene>
<dbReference type="EMBL" id="MAXD01000011">
    <property type="protein sequence ID" value="OFA33792.1"/>
    <property type="molecule type" value="Genomic_DNA"/>
</dbReference>
<dbReference type="Proteomes" id="UP000175684">
    <property type="component" value="Unassembled WGS sequence"/>
</dbReference>
<reference evidence="1 2" key="1">
    <citation type="submission" date="2016-07" db="EMBL/GenBank/DDBJ databases">
        <title>Draft Genome Sequence of Bifidobacterium adolescentis strain Km 4.</title>
        <authorList>
            <person name="Danilenko V.N."/>
        </authorList>
    </citation>
    <scope>NUCLEOTIDE SEQUENCE [LARGE SCALE GENOMIC DNA]</scope>
    <source>
        <strain evidence="1 2">Km 4</strain>
    </source>
</reference>
<dbReference type="RefSeq" id="WP_070122935.1">
    <property type="nucleotide sequence ID" value="NZ_JBCOQW010000003.1"/>
</dbReference>
<organism evidence="1 2">
    <name type="scientific">Bifidobacterium adolescentis</name>
    <dbReference type="NCBI Taxonomy" id="1680"/>
    <lineage>
        <taxon>Bacteria</taxon>
        <taxon>Bacillati</taxon>
        <taxon>Actinomycetota</taxon>
        <taxon>Actinomycetes</taxon>
        <taxon>Bifidobacteriales</taxon>
        <taxon>Bifidobacteriaceae</taxon>
        <taxon>Bifidobacterium</taxon>
    </lineage>
</organism>
<dbReference type="AlphaFoldDB" id="A0A1E7XYJ7"/>